<dbReference type="PANTHER" id="PTHR11474:SF125">
    <property type="entry name" value="N-ACETYL-6-HYDROXYTRYPTOPHAN OXIDASE IVOB-RELATED"/>
    <property type="match status" value="1"/>
</dbReference>
<organism evidence="6 7">
    <name type="scientific">Hyaloscypha variabilis (strain UAMH 11265 / GT02V1 / F)</name>
    <name type="common">Meliniomyces variabilis</name>
    <dbReference type="NCBI Taxonomy" id="1149755"/>
    <lineage>
        <taxon>Eukaryota</taxon>
        <taxon>Fungi</taxon>
        <taxon>Dikarya</taxon>
        <taxon>Ascomycota</taxon>
        <taxon>Pezizomycotina</taxon>
        <taxon>Leotiomycetes</taxon>
        <taxon>Helotiales</taxon>
        <taxon>Hyaloscyphaceae</taxon>
        <taxon>Hyaloscypha</taxon>
        <taxon>Hyaloscypha variabilis</taxon>
    </lineage>
</organism>
<keyword evidence="7" id="KW-1185">Reference proteome</keyword>
<reference evidence="6 7" key="1">
    <citation type="submission" date="2016-04" db="EMBL/GenBank/DDBJ databases">
        <title>A degradative enzymes factory behind the ericoid mycorrhizal symbiosis.</title>
        <authorList>
            <consortium name="DOE Joint Genome Institute"/>
            <person name="Martino E."/>
            <person name="Morin E."/>
            <person name="Grelet G."/>
            <person name="Kuo A."/>
            <person name="Kohler A."/>
            <person name="Daghino S."/>
            <person name="Barry K."/>
            <person name="Choi C."/>
            <person name="Cichocki N."/>
            <person name="Clum A."/>
            <person name="Copeland A."/>
            <person name="Hainaut M."/>
            <person name="Haridas S."/>
            <person name="Labutti K."/>
            <person name="Lindquist E."/>
            <person name="Lipzen A."/>
            <person name="Khouja H.-R."/>
            <person name="Murat C."/>
            <person name="Ohm R."/>
            <person name="Olson A."/>
            <person name="Spatafora J."/>
            <person name="Veneault-Fourrey C."/>
            <person name="Henrissat B."/>
            <person name="Grigoriev I."/>
            <person name="Martin F."/>
            <person name="Perotto S."/>
        </authorList>
    </citation>
    <scope>NUCLEOTIDE SEQUENCE [LARGE SCALE GENOMIC DNA]</scope>
    <source>
        <strain evidence="6 7">F</strain>
    </source>
</reference>
<feature type="signal peptide" evidence="3">
    <location>
        <begin position="1"/>
        <end position="23"/>
    </location>
</feature>
<dbReference type="GO" id="GO:0016491">
    <property type="term" value="F:oxidoreductase activity"/>
    <property type="evidence" value="ECO:0007669"/>
    <property type="project" value="UniProtKB-KW"/>
</dbReference>
<evidence type="ECO:0000256" key="3">
    <source>
        <dbReference type="SAM" id="SignalP"/>
    </source>
</evidence>
<proteinExistence type="predicted"/>
<dbReference type="PROSITE" id="PS00497">
    <property type="entry name" value="TYROSINASE_1"/>
    <property type="match status" value="1"/>
</dbReference>
<name>A0A2J6RKS8_HYAVF</name>
<keyword evidence="3" id="KW-0732">Signal</keyword>
<dbReference type="InterPro" id="IPR002227">
    <property type="entry name" value="Tyrosinase_Cu-bd"/>
</dbReference>
<evidence type="ECO:0000259" key="5">
    <source>
        <dbReference type="PROSITE" id="PS00498"/>
    </source>
</evidence>
<dbReference type="STRING" id="1149755.A0A2J6RKS8"/>
<dbReference type="PANTHER" id="PTHR11474">
    <property type="entry name" value="TYROSINASE FAMILY MEMBER"/>
    <property type="match status" value="1"/>
</dbReference>
<evidence type="ECO:0000313" key="7">
    <source>
        <dbReference type="Proteomes" id="UP000235786"/>
    </source>
</evidence>
<feature type="chain" id="PRO_5014443349" evidence="3">
    <location>
        <begin position="24"/>
        <end position="367"/>
    </location>
</feature>
<evidence type="ECO:0000256" key="1">
    <source>
        <dbReference type="ARBA" id="ARBA00022723"/>
    </source>
</evidence>
<keyword evidence="1" id="KW-0479">Metal-binding</keyword>
<feature type="domain" description="Tyrosinase copper-binding" evidence="5">
    <location>
        <begin position="291"/>
        <end position="302"/>
    </location>
</feature>
<gene>
    <name evidence="6" type="ORF">L207DRAFT_567440</name>
</gene>
<dbReference type="PRINTS" id="PR00092">
    <property type="entry name" value="TYROSINASE"/>
</dbReference>
<dbReference type="InterPro" id="IPR008922">
    <property type="entry name" value="Di-copper_centre_dom_sf"/>
</dbReference>
<sequence length="367" mass="39792">MSLYRGIVFLASIFLLFGAHVSADAVSDLQDKGRAAINAELAKSKTCTAAKLKVRKEWGNVTVSDRKAYIKAVLCLFNSPSKLPAGVAPGAKSRYDDFVVTHITQTLNIHGTGSFLSWHRYFTWSYEQALVNECGYNGTQPYWDWGRWAADPESSPIFDGSDTSMSGNGLKVKHAATINSPAQNGGGCVQTGPFKNISVNLGPVSPVADPAPPRNPAANGLGYNPRCLRRDLGPYLTTRYTTTAQIAALITSTNAIGTFQDTLQGGTGLHGSAHFTIGSDPGGDFYNSPGDPAFWLLHSMIDRVWYIWQTQDLTNRMQVIAGQTNMFGGGAISKLTDNINITYVNKDVYPMSSLMSTVDGPFCYVYE</sequence>
<evidence type="ECO:0000313" key="6">
    <source>
        <dbReference type="EMBL" id="PMD39128.1"/>
    </source>
</evidence>
<dbReference type="EMBL" id="KZ613947">
    <property type="protein sequence ID" value="PMD39128.1"/>
    <property type="molecule type" value="Genomic_DNA"/>
</dbReference>
<dbReference type="Proteomes" id="UP000235786">
    <property type="component" value="Unassembled WGS sequence"/>
</dbReference>
<dbReference type="AlphaFoldDB" id="A0A2J6RKS8"/>
<dbReference type="GO" id="GO:0046872">
    <property type="term" value="F:metal ion binding"/>
    <property type="evidence" value="ECO:0007669"/>
    <property type="project" value="UniProtKB-KW"/>
</dbReference>
<feature type="domain" description="Tyrosinase copper-binding" evidence="4">
    <location>
        <begin position="110"/>
        <end position="127"/>
    </location>
</feature>
<dbReference type="PROSITE" id="PS00498">
    <property type="entry name" value="TYROSINASE_2"/>
    <property type="match status" value="1"/>
</dbReference>
<keyword evidence="2" id="KW-0560">Oxidoreductase</keyword>
<dbReference type="OrthoDB" id="6132182at2759"/>
<dbReference type="Pfam" id="PF00264">
    <property type="entry name" value="Tyrosinase"/>
    <property type="match status" value="1"/>
</dbReference>
<dbReference type="InterPro" id="IPR050316">
    <property type="entry name" value="Tyrosinase/Hemocyanin"/>
</dbReference>
<dbReference type="Gene3D" id="1.10.1280.10">
    <property type="entry name" value="Di-copper center containing domain from catechol oxidase"/>
    <property type="match status" value="1"/>
</dbReference>
<evidence type="ECO:0000259" key="4">
    <source>
        <dbReference type="PROSITE" id="PS00497"/>
    </source>
</evidence>
<protein>
    <submittedName>
        <fullName evidence="6">Di-copper centre-containing protein</fullName>
    </submittedName>
</protein>
<dbReference type="SUPFAM" id="SSF48056">
    <property type="entry name" value="Di-copper centre-containing domain"/>
    <property type="match status" value="1"/>
</dbReference>
<evidence type="ECO:0000256" key="2">
    <source>
        <dbReference type="ARBA" id="ARBA00023002"/>
    </source>
</evidence>
<accession>A0A2J6RKS8</accession>